<dbReference type="InterPro" id="IPR001752">
    <property type="entry name" value="Kinesin_motor_dom"/>
</dbReference>
<dbReference type="InterPro" id="IPR027640">
    <property type="entry name" value="Kinesin-like_fam"/>
</dbReference>
<keyword evidence="5 9" id="KW-0067">ATP-binding</keyword>
<evidence type="ECO:0000256" key="9">
    <source>
        <dbReference type="PROSITE-ProRule" id="PRU00283"/>
    </source>
</evidence>
<feature type="region of interest" description="Disordered" evidence="12">
    <location>
        <begin position="610"/>
        <end position="634"/>
    </location>
</feature>
<feature type="coiled-coil region" evidence="11">
    <location>
        <begin position="467"/>
        <end position="518"/>
    </location>
</feature>
<evidence type="ECO:0000256" key="1">
    <source>
        <dbReference type="ARBA" id="ARBA00004245"/>
    </source>
</evidence>
<keyword evidence="8" id="KW-0206">Cytoskeleton</keyword>
<dbReference type="GO" id="GO:0008017">
    <property type="term" value="F:microtubule binding"/>
    <property type="evidence" value="ECO:0007669"/>
    <property type="project" value="InterPro"/>
</dbReference>
<dbReference type="Proteomes" id="UP000472277">
    <property type="component" value="Chromosome 28"/>
</dbReference>
<keyword evidence="7 9" id="KW-0505">Motor protein</keyword>
<dbReference type="GeneTree" id="ENSGT00940000159439"/>
<dbReference type="FunFam" id="3.40.850.10:FF:000009">
    <property type="entry name" value="Kinesin-like protein"/>
    <property type="match status" value="1"/>
</dbReference>
<dbReference type="PANTHER" id="PTHR47968">
    <property type="entry name" value="CENTROMERE PROTEIN E"/>
    <property type="match status" value="1"/>
</dbReference>
<accession>A0A673XLE3</accession>
<evidence type="ECO:0000313" key="14">
    <source>
        <dbReference type="Ensembl" id="ENSSTUP00000021757.1"/>
    </source>
</evidence>
<evidence type="ECO:0000256" key="11">
    <source>
        <dbReference type="SAM" id="Coils"/>
    </source>
</evidence>
<keyword evidence="2" id="KW-0963">Cytoplasm</keyword>
<feature type="domain" description="Kinesin motor" evidence="13">
    <location>
        <begin position="9"/>
        <end position="327"/>
    </location>
</feature>
<name>A0A673XLE3_SALTR</name>
<gene>
    <name evidence="14" type="primary">KIF5A</name>
    <name evidence="14" type="synonym">kif5aa</name>
</gene>
<dbReference type="Gene3D" id="3.40.850.10">
    <property type="entry name" value="Kinesin motor domain"/>
    <property type="match status" value="1"/>
</dbReference>
<dbReference type="InterPro" id="IPR019821">
    <property type="entry name" value="Kinesin_motor_CS"/>
</dbReference>
<dbReference type="CDD" id="cd01369">
    <property type="entry name" value="KISc_KHC_KIF5"/>
    <property type="match status" value="1"/>
</dbReference>
<dbReference type="Gene3D" id="6.10.250.1590">
    <property type="match status" value="1"/>
</dbReference>
<sequence length="681" mass="76467">MADATSECNIKVLCRFRPLNQSEILRGDQFIPTFLGDDSVSVGGRSYVFDRVFPTNTTQEQVYNTCAKQIVKDVLGGYNGTIFAYGQTASGKTHTMEGKLHDPNQMGIIPRIAEDIFNHIFGMDENLEFHIKVSYFEVYMDKIRDLLDVTKTNLAVHEDKNKIPYVKGCTERFVSSPDEVMDVIDEGKNNRHVAVTNMNEHSSRSHSIFLINIKQEHVETEQKLCGKLYLVDLAGSEKVSKTGAAGAVLDEAKNINKSLSALGNVISALAEGTKTHVPYRDSKMTRILQDSLGGNCRTTMFICCSPSSFNDAETKSTLMFGQRAKTIRNTASVNLELTADQWKRKYEKEKEKNKTMKETVQRLEAELNRWRNGETYCKTQNWRAFIMEGVPNVHISTSRPSDHSVCVSPQDDEINLQCQLVEKLKEQMLDQDELLASSRGDGDKVQAELGRLQVESNCAKTEVKEVLQALEELAINYDQKSLEVEEKGLQNQLLADQLAQKMANLMELEAELSHMQEVSGQQRKRIADVLNGLMRDLSEFSTIVGNGEIKLVSYFHLLLRECVCALSGLCVGCSQHETKIRSLTEYMQSVEQKKRMLEESHDSLSEELAKLQDPGNAPPHTIHPHISQATGPGWETRSYRSLSVCVTDNSLLEEKDGEKGETEEGNVKVNIDSNHANYVTC</sequence>
<evidence type="ECO:0000256" key="4">
    <source>
        <dbReference type="ARBA" id="ARBA00022741"/>
    </source>
</evidence>
<comment type="similarity">
    <text evidence="9 10">Belongs to the TRAFAC class myosin-kinesin ATPase superfamily. Kinesin family.</text>
</comment>
<evidence type="ECO:0000259" key="13">
    <source>
        <dbReference type="PROSITE" id="PS50067"/>
    </source>
</evidence>
<keyword evidence="6 11" id="KW-0175">Coiled coil</keyword>
<dbReference type="PRINTS" id="PR00380">
    <property type="entry name" value="KINESINHEAVY"/>
</dbReference>
<feature type="binding site" evidence="9">
    <location>
        <begin position="86"/>
        <end position="93"/>
    </location>
    <ligand>
        <name>ATP</name>
        <dbReference type="ChEBI" id="CHEBI:30616"/>
    </ligand>
</feature>
<reference evidence="14" key="2">
    <citation type="submission" date="2025-09" db="UniProtKB">
        <authorList>
            <consortium name="Ensembl"/>
        </authorList>
    </citation>
    <scope>IDENTIFICATION</scope>
</reference>
<evidence type="ECO:0000256" key="7">
    <source>
        <dbReference type="ARBA" id="ARBA00023175"/>
    </source>
</evidence>
<dbReference type="PANTHER" id="PTHR47968:SF36">
    <property type="entry name" value="KINESIN HEAVY CHAIN ISOFORM X1"/>
    <property type="match status" value="1"/>
</dbReference>
<dbReference type="SUPFAM" id="SSF52540">
    <property type="entry name" value="P-loop containing nucleoside triphosphate hydrolases"/>
    <property type="match status" value="1"/>
</dbReference>
<organism evidence="14 15">
    <name type="scientific">Salmo trutta</name>
    <name type="common">Brown trout</name>
    <dbReference type="NCBI Taxonomy" id="8032"/>
    <lineage>
        <taxon>Eukaryota</taxon>
        <taxon>Metazoa</taxon>
        <taxon>Chordata</taxon>
        <taxon>Craniata</taxon>
        <taxon>Vertebrata</taxon>
        <taxon>Euteleostomi</taxon>
        <taxon>Actinopterygii</taxon>
        <taxon>Neopterygii</taxon>
        <taxon>Teleostei</taxon>
        <taxon>Protacanthopterygii</taxon>
        <taxon>Salmoniformes</taxon>
        <taxon>Salmonidae</taxon>
        <taxon>Salmoninae</taxon>
        <taxon>Salmo</taxon>
    </lineage>
</organism>
<dbReference type="SMART" id="SM00129">
    <property type="entry name" value="KISc"/>
    <property type="match status" value="1"/>
</dbReference>
<comment type="subcellular location">
    <subcellularLocation>
        <location evidence="1">Cytoplasm</location>
        <location evidence="1">Cytoskeleton</location>
    </subcellularLocation>
</comment>
<reference evidence="14" key="1">
    <citation type="submission" date="2025-08" db="UniProtKB">
        <authorList>
            <consortium name="Ensembl"/>
        </authorList>
    </citation>
    <scope>IDENTIFICATION</scope>
</reference>
<evidence type="ECO:0000256" key="3">
    <source>
        <dbReference type="ARBA" id="ARBA00022701"/>
    </source>
</evidence>
<evidence type="ECO:0000256" key="5">
    <source>
        <dbReference type="ARBA" id="ARBA00022840"/>
    </source>
</evidence>
<dbReference type="Pfam" id="PF00225">
    <property type="entry name" value="Kinesin"/>
    <property type="match status" value="1"/>
</dbReference>
<dbReference type="GO" id="GO:0005524">
    <property type="term" value="F:ATP binding"/>
    <property type="evidence" value="ECO:0007669"/>
    <property type="project" value="UniProtKB-UniRule"/>
</dbReference>
<evidence type="ECO:0000256" key="8">
    <source>
        <dbReference type="ARBA" id="ARBA00023212"/>
    </source>
</evidence>
<dbReference type="InterPro" id="IPR027417">
    <property type="entry name" value="P-loop_NTPase"/>
</dbReference>
<keyword evidence="15" id="KW-1185">Reference proteome</keyword>
<dbReference type="GO" id="GO:0003777">
    <property type="term" value="F:microtubule motor activity"/>
    <property type="evidence" value="ECO:0007669"/>
    <property type="project" value="InterPro"/>
</dbReference>
<dbReference type="Ensembl" id="ENSSTUT00000022855.1">
    <property type="protein sequence ID" value="ENSSTUP00000021757.1"/>
    <property type="gene ID" value="ENSSTUG00000009043.1"/>
</dbReference>
<evidence type="ECO:0000256" key="10">
    <source>
        <dbReference type="RuleBase" id="RU000394"/>
    </source>
</evidence>
<feature type="coiled-coil region" evidence="11">
    <location>
        <begin position="580"/>
        <end position="607"/>
    </location>
</feature>
<dbReference type="PROSITE" id="PS50067">
    <property type="entry name" value="KINESIN_MOTOR_2"/>
    <property type="match status" value="1"/>
</dbReference>
<evidence type="ECO:0000256" key="6">
    <source>
        <dbReference type="ARBA" id="ARBA00023054"/>
    </source>
</evidence>
<dbReference type="AlphaFoldDB" id="A0A673XLE3"/>
<feature type="coiled-coil region" evidence="11">
    <location>
        <begin position="332"/>
        <end position="373"/>
    </location>
</feature>
<dbReference type="InterPro" id="IPR036961">
    <property type="entry name" value="Kinesin_motor_dom_sf"/>
</dbReference>
<keyword evidence="3 10" id="KW-0493">Microtubule</keyword>
<proteinExistence type="inferred from homology"/>
<protein>
    <recommendedName>
        <fullName evidence="10">Kinesin-like protein</fullName>
    </recommendedName>
</protein>
<evidence type="ECO:0000256" key="12">
    <source>
        <dbReference type="SAM" id="MobiDB-lite"/>
    </source>
</evidence>
<evidence type="ECO:0000256" key="2">
    <source>
        <dbReference type="ARBA" id="ARBA00022490"/>
    </source>
</evidence>
<dbReference type="GO" id="GO:0007018">
    <property type="term" value="P:microtubule-based movement"/>
    <property type="evidence" value="ECO:0007669"/>
    <property type="project" value="InterPro"/>
</dbReference>
<dbReference type="PROSITE" id="PS00411">
    <property type="entry name" value="KINESIN_MOTOR_1"/>
    <property type="match status" value="1"/>
</dbReference>
<keyword evidence="4 9" id="KW-0547">Nucleotide-binding</keyword>
<dbReference type="GO" id="GO:0005874">
    <property type="term" value="C:microtubule"/>
    <property type="evidence" value="ECO:0007669"/>
    <property type="project" value="UniProtKB-KW"/>
</dbReference>
<evidence type="ECO:0000313" key="15">
    <source>
        <dbReference type="Proteomes" id="UP000472277"/>
    </source>
</evidence>